<dbReference type="InterPro" id="IPR052032">
    <property type="entry name" value="ATP-dep_AA_Ligase"/>
</dbReference>
<dbReference type="SMART" id="SM01209">
    <property type="entry name" value="GARS_A"/>
    <property type="match status" value="1"/>
</dbReference>
<dbReference type="PROSITE" id="PS50979">
    <property type="entry name" value="BC"/>
    <property type="match status" value="1"/>
</dbReference>
<dbReference type="InterPro" id="IPR011764">
    <property type="entry name" value="Biotin_carboxylation_dom"/>
</dbReference>
<accession>A0ABU3W1R4</accession>
<gene>
    <name evidence="7" type="ORF">RYS15_14805</name>
</gene>
<dbReference type="Pfam" id="PF18130">
    <property type="entry name" value="ATPgrasp_N"/>
    <property type="match status" value="1"/>
</dbReference>
<evidence type="ECO:0000256" key="2">
    <source>
        <dbReference type="ARBA" id="ARBA00022741"/>
    </source>
</evidence>
<dbReference type="PANTHER" id="PTHR43585">
    <property type="entry name" value="FUMIPYRROLE BIOSYNTHESIS PROTEIN C"/>
    <property type="match status" value="1"/>
</dbReference>
<dbReference type="PANTHER" id="PTHR43585:SF2">
    <property type="entry name" value="ATP-GRASP ENZYME FSQD"/>
    <property type="match status" value="1"/>
</dbReference>
<dbReference type="Gene3D" id="3.40.50.20">
    <property type="match status" value="1"/>
</dbReference>
<evidence type="ECO:0000313" key="7">
    <source>
        <dbReference type="EMBL" id="MDV2079956.1"/>
    </source>
</evidence>
<dbReference type="RefSeq" id="WP_316974430.1">
    <property type="nucleotide sequence ID" value="NZ_JAWIIJ010000010.1"/>
</dbReference>
<comment type="caution">
    <text evidence="7">The sequence shown here is derived from an EMBL/GenBank/DDBJ whole genome shotgun (WGS) entry which is preliminary data.</text>
</comment>
<feature type="domain" description="ATP-grasp" evidence="5">
    <location>
        <begin position="111"/>
        <end position="308"/>
    </location>
</feature>
<sequence>MTPHLLVIGAGPNQLPAIRLARQKGYRVTVTDFDPEAVGFAEADHHGVISTRDADGTVAFAQRVHEQRPIHGVMTLASESALAVAAVAEALGLPGISVESAWLATHKVDRQRAFREAEVPAPHFRSASALEDGLTAARALGWPVVVKPVDSAGSRGVQLVQDEHQLEAAVAEIRGVSDRAEYLVEEYLEGSEHSIEGVVLDGQIYWAAISDRNYDNKHRHPPYFLEDGDTLPSLVSDAVAASMQQVASQAVRALGIQWGPVKGDLIVTDRGPLVLEMAARLSGDYFCYETIPLHNGINLLDIVMDMAVGQTVPADRLRATSTRGVALRYVWPEPGIVTAIHGVEDARAQEGIHFVRLEPRWQGLAPGDRLQPATSMGERVMSVMAWGKDREEAVRRAERAVATIRIETRGVS</sequence>
<evidence type="ECO:0000256" key="1">
    <source>
        <dbReference type="ARBA" id="ARBA00022598"/>
    </source>
</evidence>
<evidence type="ECO:0000256" key="4">
    <source>
        <dbReference type="PROSITE-ProRule" id="PRU00409"/>
    </source>
</evidence>
<dbReference type="PROSITE" id="PS50975">
    <property type="entry name" value="ATP_GRASP"/>
    <property type="match status" value="1"/>
</dbReference>
<keyword evidence="2 4" id="KW-0547">Nucleotide-binding</keyword>
<dbReference type="Gene3D" id="3.30.470.20">
    <property type="entry name" value="ATP-grasp fold, B domain"/>
    <property type="match status" value="1"/>
</dbReference>
<keyword evidence="1" id="KW-0436">Ligase</keyword>
<organism evidence="7 8">
    <name type="scientific">Marinobacter xestospongiae</name>
    <dbReference type="NCBI Taxonomy" id="994319"/>
    <lineage>
        <taxon>Bacteria</taxon>
        <taxon>Pseudomonadati</taxon>
        <taxon>Pseudomonadota</taxon>
        <taxon>Gammaproteobacteria</taxon>
        <taxon>Pseudomonadales</taxon>
        <taxon>Marinobacteraceae</taxon>
        <taxon>Marinobacter</taxon>
    </lineage>
</organism>
<reference evidence="7 8" key="1">
    <citation type="submission" date="2023-10" db="EMBL/GenBank/DDBJ databases">
        <title>Characteristics and mechanism of a salt-tolerant marine origin heterotrophic nitrifying- aerobic denitrifying bacteria Marinobacter xestospongiae HN1.</title>
        <authorList>
            <person name="Qi R."/>
        </authorList>
    </citation>
    <scope>NUCLEOTIDE SEQUENCE [LARGE SCALE GENOMIC DNA]</scope>
    <source>
        <strain evidence="7 8">HN1</strain>
    </source>
</reference>
<dbReference type="SUPFAM" id="SSF56059">
    <property type="entry name" value="Glutathione synthetase ATP-binding domain-like"/>
    <property type="match status" value="1"/>
</dbReference>
<evidence type="ECO:0000256" key="3">
    <source>
        <dbReference type="ARBA" id="ARBA00022840"/>
    </source>
</evidence>
<dbReference type="Proteomes" id="UP001269819">
    <property type="component" value="Unassembled WGS sequence"/>
</dbReference>
<keyword evidence="3 4" id="KW-0067">ATP-binding</keyword>
<dbReference type="InterPro" id="IPR041472">
    <property type="entry name" value="BL00235/CARNS1_N"/>
</dbReference>
<feature type="domain" description="Biotin carboxylation" evidence="6">
    <location>
        <begin position="1"/>
        <end position="412"/>
    </location>
</feature>
<evidence type="ECO:0000259" key="6">
    <source>
        <dbReference type="PROSITE" id="PS50979"/>
    </source>
</evidence>
<proteinExistence type="predicted"/>
<name>A0ABU3W1R4_9GAMM</name>
<protein>
    <submittedName>
        <fullName evidence="7">ATP-grasp domain-containing protein</fullName>
    </submittedName>
</protein>
<keyword evidence="8" id="KW-1185">Reference proteome</keyword>
<dbReference type="InterPro" id="IPR013815">
    <property type="entry name" value="ATP_grasp_subdomain_1"/>
</dbReference>
<dbReference type="EMBL" id="JAWIIJ010000010">
    <property type="protein sequence ID" value="MDV2079956.1"/>
    <property type="molecule type" value="Genomic_DNA"/>
</dbReference>
<evidence type="ECO:0000313" key="8">
    <source>
        <dbReference type="Proteomes" id="UP001269819"/>
    </source>
</evidence>
<dbReference type="InterPro" id="IPR040570">
    <property type="entry name" value="LAL_C2"/>
</dbReference>
<dbReference type="Pfam" id="PF18603">
    <property type="entry name" value="LAL_C2"/>
    <property type="match status" value="1"/>
</dbReference>
<dbReference type="Gene3D" id="3.30.1490.20">
    <property type="entry name" value="ATP-grasp fold, A domain"/>
    <property type="match status" value="1"/>
</dbReference>
<dbReference type="InterPro" id="IPR011761">
    <property type="entry name" value="ATP-grasp"/>
</dbReference>
<evidence type="ECO:0000259" key="5">
    <source>
        <dbReference type="PROSITE" id="PS50975"/>
    </source>
</evidence>
<dbReference type="Pfam" id="PF13535">
    <property type="entry name" value="ATP-grasp_4"/>
    <property type="match status" value="1"/>
</dbReference>